<gene>
    <name evidence="2" type="primary">P0677H08.4</name>
</gene>
<accession>Q5N970</accession>
<reference evidence="2" key="1">
    <citation type="journal article" date="2002" name="Nature">
        <title>The genome sequence and structure of rice chromosome 1.</title>
        <authorList>
            <person name="Sasaki T."/>
            <person name="Matsumoto T."/>
            <person name="Yamamoto K."/>
            <person name="Sakata K."/>
            <person name="Baba T."/>
            <person name="Katayose Y."/>
            <person name="Wu J."/>
            <person name="Niimura Y."/>
            <person name="Cheng Z."/>
            <person name="Nagamura Y."/>
            <person name="Antonio B.A."/>
            <person name="Kanamori H."/>
            <person name="Hosokawa S."/>
            <person name="Masukawa M."/>
            <person name="Arikawa K."/>
            <person name="Chiden Y."/>
            <person name="Hayashi M."/>
            <person name="Okamoto M."/>
            <person name="Ando T."/>
            <person name="Aoki H."/>
            <person name="Arita K."/>
            <person name="Hamada M."/>
            <person name="Harada C."/>
            <person name="Hijishita S."/>
            <person name="Honda M."/>
            <person name="Ichikawa Y."/>
            <person name="Idonuma A."/>
            <person name="Iijima M."/>
            <person name="Ikeda M."/>
            <person name="Ikeno M."/>
            <person name="Itoh S."/>
            <person name="Itoh T."/>
            <person name="Itoh Y."/>
            <person name="Itoh Y."/>
            <person name="Iwabuchi A."/>
            <person name="Kamiya K."/>
            <person name="Karasawa W."/>
            <person name="Katagiri S."/>
            <person name="Kikuta A."/>
            <person name="Kobayashi N."/>
            <person name="Kono I."/>
            <person name="Machita K."/>
            <person name="Maehara T."/>
            <person name="Mizuno H."/>
            <person name="Mizubayashi T."/>
            <person name="Mukai Y."/>
            <person name="Nagasaki H."/>
            <person name="Nakashima M."/>
            <person name="Nakama Y."/>
            <person name="Nakamichi Y."/>
            <person name="Nakamura M."/>
            <person name="Namiki N."/>
            <person name="Negishi M."/>
            <person name="Ohta I."/>
            <person name="Ono N."/>
            <person name="Saji S."/>
            <person name="Sakai K."/>
            <person name="Shibata M."/>
            <person name="Shimokawa T."/>
            <person name="Shomura A."/>
            <person name="Song J."/>
            <person name="Takazaki Y."/>
            <person name="Terasawa K."/>
            <person name="Tsuji K."/>
            <person name="Waki K."/>
            <person name="Yamagata H."/>
            <person name="Yamane H."/>
            <person name="Yoshiki S."/>
            <person name="Yoshihara R."/>
            <person name="Yukawa K."/>
            <person name="Zhong H."/>
            <person name="Iwama H."/>
            <person name="Endo T."/>
            <person name="Ito H."/>
            <person name="Hahn J.H."/>
            <person name="Kim H.I."/>
            <person name="Eun M.Y."/>
            <person name="Yano M."/>
            <person name="Jiang J."/>
            <person name="Gojobori T."/>
        </authorList>
    </citation>
    <scope>NUCLEOTIDE SEQUENCE [LARGE SCALE GENOMIC DNA]</scope>
</reference>
<proteinExistence type="predicted"/>
<dbReference type="Proteomes" id="UP000817658">
    <property type="component" value="Chromosome 1"/>
</dbReference>
<name>Q5N970_ORYSJ</name>
<dbReference type="AlphaFoldDB" id="Q5N970"/>
<dbReference type="EMBL" id="AP003286">
    <property type="protein sequence ID" value="BAD81987.1"/>
    <property type="molecule type" value="Genomic_DNA"/>
</dbReference>
<feature type="compositionally biased region" description="Low complexity" evidence="1">
    <location>
        <begin position="107"/>
        <end position="119"/>
    </location>
</feature>
<sequence length="227" mass="24648">MILRRIMIPPRFNMILLEYHLIPRNYATIIFYVVSDDSYHVSGDTREELGVEVSRHRRLRPCPPPSTLHTEPEPRRRQPHPPPSTVHIGARRQRPRPPSGARHRQPRPSSTPQPAATSSTLELNCRRRRHHHAGSSAVHAPRLSSSPAPSLSPRRSSAVHATMPHAGARLRPRPPCWSSSPAAASSALEVVGAGRVRAAGVSRICAASTVACTLVSEGGGQGAIPLG</sequence>
<evidence type="ECO:0000256" key="1">
    <source>
        <dbReference type="SAM" id="MobiDB-lite"/>
    </source>
</evidence>
<organism evidence="2">
    <name type="scientific">Oryza sativa subsp. japonica</name>
    <name type="common">Rice</name>
    <dbReference type="NCBI Taxonomy" id="39947"/>
    <lineage>
        <taxon>Eukaryota</taxon>
        <taxon>Viridiplantae</taxon>
        <taxon>Streptophyta</taxon>
        <taxon>Embryophyta</taxon>
        <taxon>Tracheophyta</taxon>
        <taxon>Spermatophyta</taxon>
        <taxon>Magnoliopsida</taxon>
        <taxon>Liliopsida</taxon>
        <taxon>Poales</taxon>
        <taxon>Poaceae</taxon>
        <taxon>BOP clade</taxon>
        <taxon>Oryzoideae</taxon>
        <taxon>Oryzeae</taxon>
        <taxon>Oryzinae</taxon>
        <taxon>Oryza</taxon>
        <taxon>Oryza sativa</taxon>
    </lineage>
</organism>
<feature type="compositionally biased region" description="Basic residues" evidence="1">
    <location>
        <begin position="89"/>
        <end position="106"/>
    </location>
</feature>
<feature type="compositionally biased region" description="Low complexity" evidence="1">
    <location>
        <begin position="140"/>
        <end position="158"/>
    </location>
</feature>
<evidence type="ECO:0000313" key="2">
    <source>
        <dbReference type="EMBL" id="BAD81987.1"/>
    </source>
</evidence>
<protein>
    <submittedName>
        <fullName evidence="2">Uncharacterized protein</fullName>
    </submittedName>
</protein>
<feature type="region of interest" description="Disordered" evidence="1">
    <location>
        <begin position="57"/>
        <end position="181"/>
    </location>
</feature>